<evidence type="ECO:0000256" key="3">
    <source>
        <dbReference type="ARBA" id="ARBA00022821"/>
    </source>
</evidence>
<protein>
    <recommendedName>
        <fullName evidence="7">Patatin</fullName>
        <ecNumber evidence="7">3.1.1.-</ecNumber>
    </recommendedName>
</protein>
<dbReference type="SUPFAM" id="SSF48403">
    <property type="entry name" value="Ankyrin repeat"/>
    <property type="match status" value="1"/>
</dbReference>
<dbReference type="InterPro" id="IPR002641">
    <property type="entry name" value="PNPLA_dom"/>
</dbReference>
<dbReference type="GO" id="GO:0004620">
    <property type="term" value="F:phospholipase activity"/>
    <property type="evidence" value="ECO:0007669"/>
    <property type="project" value="TreeGrafter"/>
</dbReference>
<dbReference type="InterPro" id="IPR036770">
    <property type="entry name" value="Ankyrin_rpt-contain_sf"/>
</dbReference>
<feature type="short sequence motif" description="DGA/G" evidence="6">
    <location>
        <begin position="215"/>
        <end position="217"/>
    </location>
</feature>
<dbReference type="EMBL" id="JBCGBO010000002">
    <property type="protein sequence ID" value="KAK9223372.1"/>
    <property type="molecule type" value="Genomic_DNA"/>
</dbReference>
<comment type="similarity">
    <text evidence="1 7">Belongs to the patatin family.</text>
</comment>
<keyword evidence="4 6" id="KW-0442">Lipid degradation</keyword>
<name>A0AAP0N0M9_9ROSI</name>
<feature type="active site" description="Nucleophile" evidence="6">
    <location>
        <position position="59"/>
    </location>
</feature>
<accession>A0AAP0N0M9</accession>
<reference evidence="9 10" key="1">
    <citation type="submission" date="2024-05" db="EMBL/GenBank/DDBJ databases">
        <title>Haplotype-resolved chromosome-level genome assembly of Huyou (Citrus changshanensis).</title>
        <authorList>
            <person name="Miao C."/>
            <person name="Chen W."/>
            <person name="Wu Y."/>
            <person name="Wang L."/>
            <person name="Zhao S."/>
            <person name="Grierson D."/>
            <person name="Xu C."/>
            <person name="Chen K."/>
        </authorList>
    </citation>
    <scope>NUCLEOTIDE SEQUENCE [LARGE SCALE GENOMIC DNA]</scope>
    <source>
        <strain evidence="9">01-14</strain>
        <tissue evidence="9">Leaf</tissue>
    </source>
</reference>
<dbReference type="PROSITE" id="PS51635">
    <property type="entry name" value="PNPLA"/>
    <property type="match status" value="1"/>
</dbReference>
<dbReference type="CDD" id="cd07214">
    <property type="entry name" value="Pat17_isozyme_like"/>
    <property type="match status" value="1"/>
</dbReference>
<dbReference type="PANTHER" id="PTHR32176:SF99">
    <property type="entry name" value="PATATIN"/>
    <property type="match status" value="1"/>
</dbReference>
<keyword evidence="3" id="KW-0611">Plant defense</keyword>
<dbReference type="GO" id="GO:0016042">
    <property type="term" value="P:lipid catabolic process"/>
    <property type="evidence" value="ECO:0007669"/>
    <property type="project" value="UniProtKB-UniRule"/>
</dbReference>
<evidence type="ECO:0000313" key="10">
    <source>
        <dbReference type="Proteomes" id="UP001428341"/>
    </source>
</evidence>
<dbReference type="FunFam" id="3.40.1090.10:FF:000005">
    <property type="entry name" value="Patatin"/>
    <property type="match status" value="1"/>
</dbReference>
<dbReference type="InterPro" id="IPR016035">
    <property type="entry name" value="Acyl_Trfase/lysoPLipase"/>
</dbReference>
<dbReference type="GO" id="GO:0047372">
    <property type="term" value="F:monoacylglycerol lipase activity"/>
    <property type="evidence" value="ECO:0007669"/>
    <property type="project" value="TreeGrafter"/>
</dbReference>
<dbReference type="Proteomes" id="UP001428341">
    <property type="component" value="Unassembled WGS sequence"/>
</dbReference>
<evidence type="ECO:0000313" key="9">
    <source>
        <dbReference type="EMBL" id="KAK9223372.1"/>
    </source>
</evidence>
<gene>
    <name evidence="9" type="ORF">WN944_011814</name>
</gene>
<organism evidence="9 10">
    <name type="scientific">Citrus x changshan-huyou</name>
    <dbReference type="NCBI Taxonomy" id="2935761"/>
    <lineage>
        <taxon>Eukaryota</taxon>
        <taxon>Viridiplantae</taxon>
        <taxon>Streptophyta</taxon>
        <taxon>Embryophyta</taxon>
        <taxon>Tracheophyta</taxon>
        <taxon>Spermatophyta</taxon>
        <taxon>Magnoliopsida</taxon>
        <taxon>eudicotyledons</taxon>
        <taxon>Gunneridae</taxon>
        <taxon>Pentapetalae</taxon>
        <taxon>rosids</taxon>
        <taxon>malvids</taxon>
        <taxon>Sapindales</taxon>
        <taxon>Rutaceae</taxon>
        <taxon>Aurantioideae</taxon>
        <taxon>Citrus</taxon>
    </lineage>
</organism>
<feature type="domain" description="PNPLA" evidence="8">
    <location>
        <begin position="15"/>
        <end position="228"/>
    </location>
</feature>
<keyword evidence="10" id="KW-1185">Reference proteome</keyword>
<comment type="caution">
    <text evidence="9">The sequence shown here is derived from an EMBL/GenBank/DDBJ whole genome shotgun (WGS) entry which is preliminary data.</text>
</comment>
<dbReference type="PANTHER" id="PTHR32176">
    <property type="entry name" value="XYLOSE ISOMERASE"/>
    <property type="match status" value="1"/>
</dbReference>
<evidence type="ECO:0000256" key="1">
    <source>
        <dbReference type="ARBA" id="ARBA00010240"/>
    </source>
</evidence>
<dbReference type="Pfam" id="PF01734">
    <property type="entry name" value="Patatin"/>
    <property type="match status" value="1"/>
</dbReference>
<evidence type="ECO:0000256" key="5">
    <source>
        <dbReference type="ARBA" id="ARBA00023098"/>
    </source>
</evidence>
<feature type="active site" description="Proton acceptor" evidence="6">
    <location>
        <position position="215"/>
    </location>
</feature>
<dbReference type="GO" id="GO:0006952">
    <property type="term" value="P:defense response"/>
    <property type="evidence" value="ECO:0007669"/>
    <property type="project" value="UniProtKB-KW"/>
</dbReference>
<evidence type="ECO:0000256" key="2">
    <source>
        <dbReference type="ARBA" id="ARBA00022801"/>
    </source>
</evidence>
<dbReference type="SUPFAM" id="SSF52151">
    <property type="entry name" value="FabD/lysophospholipase-like"/>
    <property type="match status" value="1"/>
</dbReference>
<evidence type="ECO:0000259" key="8">
    <source>
        <dbReference type="PROSITE" id="PS51635"/>
    </source>
</evidence>
<sequence>MIARTIAKGKKITVLSIDGGGVKGIIPGTILAFLESRLQDLDGPNARIADYFDIVAGTSTGGLIGTMLTAPNKDGRPMYAAKDINNFYFEHCPKIFPQLSRCGNFPRSIISSLSKWVRPMYDGKYIRSLTKEILEDITIKDTLTNLIIPTFDIKRLQPVIFSSNDALQVKKGALKNARLADICVGTSAAPTYLPAHHFVTKDSTTGDTCSFDLIDGGVAANDPTLVAISHILNEILKHNAEFDDIKPIDSRQMLVLSLGTGEAKRAMYYCARNASKWGRLQWAYNGGRAPMLDVFLDASSDMVDFHVSAFFQSSNCKANYLRIQDDTLSIDAAKVDNSTGENMKRLEEIGMKLLKEAVSRVDLDTGRFRKSEGEGSNEEALVRFAKQLSDRQLTRSRRLQTYRAALNGDWAVAKSIYDVYEGEIGIAIAKRGDTALRIAAAGKYIEFVKELVKIMEAEDLAKPNKYGGTALSYAAASGRESDDEA</sequence>
<comment type="domain">
    <text evidence="7">The nitrogen atoms of the two glycine residues in the GGXR motif define the oxyanion hole, and stabilize the oxyanion that forms during the nucleophilic attack by the catalytic serine during substrate cleavage.</text>
</comment>
<keyword evidence="2 6" id="KW-0378">Hydrolase</keyword>
<dbReference type="Gene3D" id="1.25.40.20">
    <property type="entry name" value="Ankyrin repeat-containing domain"/>
    <property type="match status" value="1"/>
</dbReference>
<feature type="short sequence motif" description="GXSXG" evidence="6">
    <location>
        <begin position="57"/>
        <end position="61"/>
    </location>
</feature>
<evidence type="ECO:0000256" key="4">
    <source>
        <dbReference type="ARBA" id="ARBA00022963"/>
    </source>
</evidence>
<dbReference type="AlphaFoldDB" id="A0AAP0N0M9"/>
<comment type="function">
    <text evidence="7">Lipolytic acyl hydrolase (LAH).</text>
</comment>
<feature type="short sequence motif" description="GXGXXG" evidence="6">
    <location>
        <begin position="19"/>
        <end position="24"/>
    </location>
</feature>
<keyword evidence="5 6" id="KW-0443">Lipid metabolism</keyword>
<proteinExistence type="inferred from homology"/>
<evidence type="ECO:0000256" key="7">
    <source>
        <dbReference type="RuleBase" id="RU361262"/>
    </source>
</evidence>
<dbReference type="Gene3D" id="3.40.1090.10">
    <property type="entry name" value="Cytosolic phospholipase A2 catalytic domain"/>
    <property type="match status" value="1"/>
</dbReference>
<dbReference type="EC" id="3.1.1.-" evidence="7"/>
<evidence type="ECO:0000256" key="6">
    <source>
        <dbReference type="PROSITE-ProRule" id="PRU01161"/>
    </source>
</evidence>